<evidence type="ECO:0000256" key="3">
    <source>
        <dbReference type="ARBA" id="ARBA00022840"/>
    </source>
</evidence>
<organism evidence="8 9">
    <name type="scientific">Steinernema hermaphroditum</name>
    <dbReference type="NCBI Taxonomy" id="289476"/>
    <lineage>
        <taxon>Eukaryota</taxon>
        <taxon>Metazoa</taxon>
        <taxon>Ecdysozoa</taxon>
        <taxon>Nematoda</taxon>
        <taxon>Chromadorea</taxon>
        <taxon>Rhabditida</taxon>
        <taxon>Tylenchina</taxon>
        <taxon>Panagrolaimomorpha</taxon>
        <taxon>Strongyloidoidea</taxon>
        <taxon>Steinernematidae</taxon>
        <taxon>Steinernema</taxon>
    </lineage>
</organism>
<dbReference type="InterPro" id="IPR008271">
    <property type="entry name" value="Ser/Thr_kinase_AS"/>
</dbReference>
<evidence type="ECO:0000256" key="6">
    <source>
        <dbReference type="SAM" id="MobiDB-lite"/>
    </source>
</evidence>
<evidence type="ECO:0000259" key="7">
    <source>
        <dbReference type="PROSITE" id="PS50011"/>
    </source>
</evidence>
<evidence type="ECO:0000313" key="8">
    <source>
        <dbReference type="EMBL" id="KAK0413304.1"/>
    </source>
</evidence>
<evidence type="ECO:0000256" key="5">
    <source>
        <dbReference type="RuleBase" id="RU000304"/>
    </source>
</evidence>
<evidence type="ECO:0000313" key="9">
    <source>
        <dbReference type="Proteomes" id="UP001175271"/>
    </source>
</evidence>
<evidence type="ECO:0000256" key="2">
    <source>
        <dbReference type="ARBA" id="ARBA00022741"/>
    </source>
</evidence>
<dbReference type="PANTHER" id="PTHR11909">
    <property type="entry name" value="CASEIN KINASE-RELATED"/>
    <property type="match status" value="1"/>
</dbReference>
<sequence>MPFKNPEGAAERSKLEDSTMPLSAANSQRRFQEVYSDVGSLPETLQAALFPHLRNCPPGKGIMHIGETLNNRWVIRGLLGSGGYGQIYCAKDRKTRDVVAVKVEPTKRRGKTVRRMILEQRVLMKMQGKPHTPVMYGSGVVGNMNYIVMQVMSANVGDLRKRSPMRRLSITTTARIMMQAIAALKELHLIGYLHRDVKTTNMCFGITEASKHRLLLFDFGLVRRFRTADGKIRKKRDRAGFRGTLRYVSPRVHDREEQGPGDDLLSLFYAMIEMIRREVPWRHLKDHDKIKAAKLHLTVDDFRKVSEYVGEPMQEYGRIVVVMSVYDEPNYGELQSLMKELAGGKELNAPYDWENEYADVVAEVDLNRSLGL</sequence>
<keyword evidence="2 4" id="KW-0547">Nucleotide-binding</keyword>
<dbReference type="InterPro" id="IPR000719">
    <property type="entry name" value="Prot_kinase_dom"/>
</dbReference>
<keyword evidence="5" id="KW-0808">Transferase</keyword>
<dbReference type="PROSITE" id="PS50011">
    <property type="entry name" value="PROTEIN_KINASE_DOM"/>
    <property type="match status" value="1"/>
</dbReference>
<keyword evidence="5" id="KW-0418">Kinase</keyword>
<dbReference type="Pfam" id="PF00069">
    <property type="entry name" value="Pkinase"/>
    <property type="match status" value="1"/>
</dbReference>
<dbReference type="InterPro" id="IPR050235">
    <property type="entry name" value="CK1_Ser-Thr_kinase"/>
</dbReference>
<dbReference type="InterPro" id="IPR011009">
    <property type="entry name" value="Kinase-like_dom_sf"/>
</dbReference>
<dbReference type="SUPFAM" id="SSF56112">
    <property type="entry name" value="Protein kinase-like (PK-like)"/>
    <property type="match status" value="1"/>
</dbReference>
<dbReference type="GO" id="GO:0004674">
    <property type="term" value="F:protein serine/threonine kinase activity"/>
    <property type="evidence" value="ECO:0007669"/>
    <property type="project" value="UniProtKB-KW"/>
</dbReference>
<accession>A0AA39HYT9</accession>
<keyword evidence="3 4" id="KW-0067">ATP-binding</keyword>
<dbReference type="InterPro" id="IPR017441">
    <property type="entry name" value="Protein_kinase_ATP_BS"/>
</dbReference>
<keyword evidence="9" id="KW-1185">Reference proteome</keyword>
<dbReference type="PROSITE" id="PS00108">
    <property type="entry name" value="PROTEIN_KINASE_ST"/>
    <property type="match status" value="1"/>
</dbReference>
<comment type="caution">
    <text evidence="8">The sequence shown here is derived from an EMBL/GenBank/DDBJ whole genome shotgun (WGS) entry which is preliminary data.</text>
</comment>
<dbReference type="EC" id="2.7.11.1" evidence="1"/>
<feature type="binding site" evidence="4">
    <location>
        <position position="102"/>
    </location>
    <ligand>
        <name>ATP</name>
        <dbReference type="ChEBI" id="CHEBI:30616"/>
    </ligand>
</feature>
<dbReference type="Proteomes" id="UP001175271">
    <property type="component" value="Unassembled WGS sequence"/>
</dbReference>
<comment type="similarity">
    <text evidence="5">Belongs to the protein kinase superfamily.</text>
</comment>
<feature type="domain" description="Protein kinase" evidence="7">
    <location>
        <begin position="73"/>
        <end position="341"/>
    </location>
</feature>
<protein>
    <recommendedName>
        <fullName evidence="1">non-specific serine/threonine protein kinase</fullName>
        <ecNumber evidence="1">2.7.11.1</ecNumber>
    </recommendedName>
</protein>
<proteinExistence type="inferred from homology"/>
<reference evidence="8" key="1">
    <citation type="submission" date="2023-06" db="EMBL/GenBank/DDBJ databases">
        <title>Genomic analysis of the entomopathogenic nematode Steinernema hermaphroditum.</title>
        <authorList>
            <person name="Schwarz E.M."/>
            <person name="Heppert J.K."/>
            <person name="Baniya A."/>
            <person name="Schwartz H.T."/>
            <person name="Tan C.-H."/>
            <person name="Antoshechkin I."/>
            <person name="Sternberg P.W."/>
            <person name="Goodrich-Blair H."/>
            <person name="Dillman A.R."/>
        </authorList>
    </citation>
    <scope>NUCLEOTIDE SEQUENCE</scope>
    <source>
        <strain evidence="8">PS9179</strain>
        <tissue evidence="8">Whole animal</tissue>
    </source>
</reference>
<gene>
    <name evidence="8" type="ORF">QR680_006724</name>
</gene>
<evidence type="ECO:0000256" key="4">
    <source>
        <dbReference type="PROSITE-ProRule" id="PRU10141"/>
    </source>
</evidence>
<dbReference type="PROSITE" id="PS00107">
    <property type="entry name" value="PROTEIN_KINASE_ATP"/>
    <property type="match status" value="1"/>
</dbReference>
<dbReference type="Gene3D" id="1.10.510.10">
    <property type="entry name" value="Transferase(Phosphotransferase) domain 1"/>
    <property type="match status" value="1"/>
</dbReference>
<dbReference type="EMBL" id="JAUCMV010000003">
    <property type="protein sequence ID" value="KAK0413304.1"/>
    <property type="molecule type" value="Genomic_DNA"/>
</dbReference>
<name>A0AA39HYT9_9BILA</name>
<dbReference type="SMART" id="SM00220">
    <property type="entry name" value="S_TKc"/>
    <property type="match status" value="1"/>
</dbReference>
<keyword evidence="5" id="KW-0723">Serine/threonine-protein kinase</keyword>
<dbReference type="AlphaFoldDB" id="A0AA39HYT9"/>
<dbReference type="GO" id="GO:0005524">
    <property type="term" value="F:ATP binding"/>
    <property type="evidence" value="ECO:0007669"/>
    <property type="project" value="UniProtKB-UniRule"/>
</dbReference>
<feature type="region of interest" description="Disordered" evidence="6">
    <location>
        <begin position="1"/>
        <end position="21"/>
    </location>
</feature>
<evidence type="ECO:0000256" key="1">
    <source>
        <dbReference type="ARBA" id="ARBA00012513"/>
    </source>
</evidence>